<dbReference type="EMBL" id="AZGA01000041">
    <property type="protein sequence ID" value="KRM33898.1"/>
    <property type="molecule type" value="Genomic_DNA"/>
</dbReference>
<dbReference type="GO" id="GO:0005737">
    <property type="term" value="C:cytoplasm"/>
    <property type="evidence" value="ECO:0007669"/>
    <property type="project" value="TreeGrafter"/>
</dbReference>
<feature type="active site" description="Proton donor/acceptor" evidence="1">
    <location>
        <position position="87"/>
    </location>
</feature>
<dbReference type="InterPro" id="IPR013078">
    <property type="entry name" value="His_Pase_superF_clade-1"/>
</dbReference>
<accession>X0PSR3</accession>
<comment type="caution">
    <text evidence="3">The sequence shown here is derived from an EMBL/GenBank/DDBJ whole genome shotgun (WGS) entry which is preliminary data.</text>
</comment>
<keyword evidence="4" id="KW-1185">Reference proteome</keyword>
<evidence type="ECO:0008006" key="5">
    <source>
        <dbReference type="Google" id="ProtNLM"/>
    </source>
</evidence>
<dbReference type="eggNOG" id="COG0406">
    <property type="taxonomic scope" value="Bacteria"/>
</dbReference>
<proteinExistence type="predicted"/>
<dbReference type="PANTHER" id="PTHR48100:SF1">
    <property type="entry name" value="HISTIDINE PHOSPHATASE FAMILY PROTEIN-RELATED"/>
    <property type="match status" value="1"/>
</dbReference>
<protein>
    <recommendedName>
        <fullName evidence="5">Phosphoglycerate mutase</fullName>
    </recommendedName>
</protein>
<feature type="active site" description="Tele-phosphohistidine intermediate" evidence="1">
    <location>
        <position position="9"/>
    </location>
</feature>
<sequence>MTTFYFVRHGRTILNQEQRFNGGHMDSPLTPEGIAGAIATGRMLAQTRFDQILVSPLRRAVTTARVIIKRSYYNPLSDIQVDPRLREIDLGDWDGQPLDKAKHFPGFDAYFNHPDQFDPSINHSEGYVRLLQRANAVIKDYDRPDLDKVLIVSHGVLLTALLNQLTGGDLKDMRKNGIIKNASVTVLESRPQLPFEKIGYNVVAETLASQPALQQYFS</sequence>
<dbReference type="Gene3D" id="3.40.50.1240">
    <property type="entry name" value="Phosphoglycerate mutase-like"/>
    <property type="match status" value="1"/>
</dbReference>
<dbReference type="CDD" id="cd07067">
    <property type="entry name" value="HP_PGM_like"/>
    <property type="match status" value="1"/>
</dbReference>
<dbReference type="Proteomes" id="UP000051236">
    <property type="component" value="Unassembled WGS sequence"/>
</dbReference>
<evidence type="ECO:0000313" key="4">
    <source>
        <dbReference type="Proteomes" id="UP000051236"/>
    </source>
</evidence>
<evidence type="ECO:0000256" key="1">
    <source>
        <dbReference type="PIRSR" id="PIRSR613078-1"/>
    </source>
</evidence>
<feature type="binding site" evidence="2">
    <location>
        <position position="59"/>
    </location>
    <ligand>
        <name>substrate</name>
    </ligand>
</feature>
<dbReference type="GO" id="GO:0016791">
    <property type="term" value="F:phosphatase activity"/>
    <property type="evidence" value="ECO:0007669"/>
    <property type="project" value="TreeGrafter"/>
</dbReference>
<dbReference type="RefSeq" id="WP_052004863.1">
    <property type="nucleotide sequence ID" value="NZ_AZGA01000041.1"/>
</dbReference>
<dbReference type="InterPro" id="IPR050275">
    <property type="entry name" value="PGM_Phosphatase"/>
</dbReference>
<gene>
    <name evidence="3" type="ORF">FC83_GL002328</name>
</gene>
<dbReference type="Pfam" id="PF00300">
    <property type="entry name" value="His_Phos_1"/>
    <property type="match status" value="1"/>
</dbReference>
<dbReference type="STRING" id="1423734.FC83_GL002328"/>
<dbReference type="AlphaFoldDB" id="X0PSR3"/>
<evidence type="ECO:0000313" key="3">
    <source>
        <dbReference type="EMBL" id="KRM33898.1"/>
    </source>
</evidence>
<evidence type="ECO:0000256" key="2">
    <source>
        <dbReference type="PIRSR" id="PIRSR613078-2"/>
    </source>
</evidence>
<dbReference type="PANTHER" id="PTHR48100">
    <property type="entry name" value="BROAD-SPECIFICITY PHOSPHATASE YOR283W-RELATED"/>
    <property type="match status" value="1"/>
</dbReference>
<organism evidence="3 4">
    <name type="scientific">Agrilactobacillus composti DSM 18527 = JCM 14202</name>
    <dbReference type="NCBI Taxonomy" id="1423734"/>
    <lineage>
        <taxon>Bacteria</taxon>
        <taxon>Bacillati</taxon>
        <taxon>Bacillota</taxon>
        <taxon>Bacilli</taxon>
        <taxon>Lactobacillales</taxon>
        <taxon>Lactobacillaceae</taxon>
        <taxon>Agrilactobacillus</taxon>
    </lineage>
</organism>
<name>X0PSR3_9LACO</name>
<reference evidence="3 4" key="1">
    <citation type="journal article" date="2015" name="Genome Announc.">
        <title>Expanding the biotechnology potential of lactobacilli through comparative genomics of 213 strains and associated genera.</title>
        <authorList>
            <person name="Sun Z."/>
            <person name="Harris H.M."/>
            <person name="McCann A."/>
            <person name="Guo C."/>
            <person name="Argimon S."/>
            <person name="Zhang W."/>
            <person name="Yang X."/>
            <person name="Jeffery I.B."/>
            <person name="Cooney J.C."/>
            <person name="Kagawa T.F."/>
            <person name="Liu W."/>
            <person name="Song Y."/>
            <person name="Salvetti E."/>
            <person name="Wrobel A."/>
            <person name="Rasinkangas P."/>
            <person name="Parkhill J."/>
            <person name="Rea M.C."/>
            <person name="O'Sullivan O."/>
            <person name="Ritari J."/>
            <person name="Douillard F.P."/>
            <person name="Paul Ross R."/>
            <person name="Yang R."/>
            <person name="Briner A.E."/>
            <person name="Felis G.E."/>
            <person name="de Vos W.M."/>
            <person name="Barrangou R."/>
            <person name="Klaenhammer T.R."/>
            <person name="Caufield P.W."/>
            <person name="Cui Y."/>
            <person name="Zhang H."/>
            <person name="O'Toole P.W."/>
        </authorList>
    </citation>
    <scope>NUCLEOTIDE SEQUENCE [LARGE SCALE GENOMIC DNA]</scope>
    <source>
        <strain evidence="3 4">DSM 18527</strain>
    </source>
</reference>
<dbReference type="SMART" id="SM00855">
    <property type="entry name" value="PGAM"/>
    <property type="match status" value="1"/>
</dbReference>
<dbReference type="SUPFAM" id="SSF53254">
    <property type="entry name" value="Phosphoglycerate mutase-like"/>
    <property type="match status" value="1"/>
</dbReference>
<dbReference type="OrthoDB" id="9782128at2"/>
<dbReference type="PATRIC" id="fig|1423734.3.peg.2360"/>
<feature type="binding site" evidence="2">
    <location>
        <begin position="8"/>
        <end position="15"/>
    </location>
    <ligand>
        <name>substrate</name>
    </ligand>
</feature>
<dbReference type="InterPro" id="IPR029033">
    <property type="entry name" value="His_PPase_superfam"/>
</dbReference>